<evidence type="ECO:0000313" key="2">
    <source>
        <dbReference type="EMBL" id="KAF0698031.1"/>
    </source>
</evidence>
<dbReference type="Proteomes" id="UP000332933">
    <property type="component" value="Unassembled WGS sequence"/>
</dbReference>
<protein>
    <submittedName>
        <fullName evidence="3">Aste57867_11312 protein</fullName>
    </submittedName>
</protein>
<reference evidence="3 4" key="1">
    <citation type="submission" date="2019-03" db="EMBL/GenBank/DDBJ databases">
        <authorList>
            <person name="Gaulin E."/>
            <person name="Dumas B."/>
        </authorList>
    </citation>
    <scope>NUCLEOTIDE SEQUENCE [LARGE SCALE GENOMIC DNA]</scope>
    <source>
        <strain evidence="3">CBS 568.67</strain>
    </source>
</reference>
<evidence type="ECO:0000313" key="4">
    <source>
        <dbReference type="Proteomes" id="UP000332933"/>
    </source>
</evidence>
<feature type="region of interest" description="Disordered" evidence="1">
    <location>
        <begin position="97"/>
        <end position="129"/>
    </location>
</feature>
<keyword evidence="4" id="KW-1185">Reference proteome</keyword>
<dbReference type="AlphaFoldDB" id="A0A485KT34"/>
<name>A0A485KT34_9STRA</name>
<dbReference type="InterPro" id="IPR013083">
    <property type="entry name" value="Znf_RING/FYVE/PHD"/>
</dbReference>
<feature type="compositionally biased region" description="Basic and acidic residues" evidence="1">
    <location>
        <begin position="109"/>
        <end position="120"/>
    </location>
</feature>
<gene>
    <name evidence="3" type="primary">Aste57867_11312</name>
    <name evidence="2" type="ORF">As57867_011270</name>
    <name evidence="3" type="ORF">ASTE57867_11312</name>
</gene>
<proteinExistence type="predicted"/>
<dbReference type="Gene3D" id="3.30.40.10">
    <property type="entry name" value="Zinc/RING finger domain, C3HC4 (zinc finger)"/>
    <property type="match status" value="1"/>
</dbReference>
<dbReference type="SUPFAM" id="SSF57903">
    <property type="entry name" value="FYVE/PHD zinc finger"/>
    <property type="match status" value="1"/>
</dbReference>
<reference evidence="2" key="2">
    <citation type="submission" date="2019-06" db="EMBL/GenBank/DDBJ databases">
        <title>Genomics analysis of Aphanomyces spp. identifies a new class of oomycete effector associated with host adaptation.</title>
        <authorList>
            <person name="Gaulin E."/>
        </authorList>
    </citation>
    <scope>NUCLEOTIDE SEQUENCE</scope>
    <source>
        <strain evidence="2">CBS 578.67</strain>
    </source>
</reference>
<evidence type="ECO:0000256" key="1">
    <source>
        <dbReference type="SAM" id="MobiDB-lite"/>
    </source>
</evidence>
<evidence type="ECO:0000313" key="3">
    <source>
        <dbReference type="EMBL" id="VFT88174.1"/>
    </source>
</evidence>
<sequence length="227" mass="25109">MNNAGFLPMDTSAFAVASKPAKEVPELAKKRSHCVCCTKRFYALRQKSACFLCEEAFCGSCIGVWQPTDQKAPSQILCKQCIHKHLQKTAKKAALRHTASSSAISSMSRSEDSDAPERPSDTSSGSRSEDGDHFFFYPASHFPKQFPNDLSSPPLHHPRALPPVAPTKMGTSKTSTLILSPCQRIAIESKKQHLHKKHSTRPRTTCDDAASFEKRRPTAPFVVWHTS</sequence>
<accession>A0A485KT34</accession>
<dbReference type="EMBL" id="CAADRA010005292">
    <property type="protein sequence ID" value="VFT88174.1"/>
    <property type="molecule type" value="Genomic_DNA"/>
</dbReference>
<dbReference type="EMBL" id="VJMH01005271">
    <property type="protein sequence ID" value="KAF0698031.1"/>
    <property type="molecule type" value="Genomic_DNA"/>
</dbReference>
<organism evidence="3 4">
    <name type="scientific">Aphanomyces stellatus</name>
    <dbReference type="NCBI Taxonomy" id="120398"/>
    <lineage>
        <taxon>Eukaryota</taxon>
        <taxon>Sar</taxon>
        <taxon>Stramenopiles</taxon>
        <taxon>Oomycota</taxon>
        <taxon>Saprolegniomycetes</taxon>
        <taxon>Saprolegniales</taxon>
        <taxon>Verrucalvaceae</taxon>
        <taxon>Aphanomyces</taxon>
    </lineage>
</organism>
<dbReference type="InterPro" id="IPR011011">
    <property type="entry name" value="Znf_FYVE_PHD"/>
</dbReference>